<protein>
    <submittedName>
        <fullName evidence="1">Uncharacterized protein</fullName>
    </submittedName>
</protein>
<dbReference type="EMBL" id="JACRUL010000018">
    <property type="protein sequence ID" value="MBC5844596.1"/>
    <property type="molecule type" value="Genomic_DNA"/>
</dbReference>
<proteinExistence type="predicted"/>
<keyword evidence="2" id="KW-1185">Reference proteome</keyword>
<gene>
    <name evidence="1" type="ORF">H8R25_09120</name>
</gene>
<organism evidence="1 2">
    <name type="scientific">Flavobacterium muglaense</name>
    <dbReference type="NCBI Taxonomy" id="2764716"/>
    <lineage>
        <taxon>Bacteria</taxon>
        <taxon>Pseudomonadati</taxon>
        <taxon>Bacteroidota</taxon>
        <taxon>Flavobacteriia</taxon>
        <taxon>Flavobacteriales</taxon>
        <taxon>Flavobacteriaceae</taxon>
        <taxon>Flavobacterium</taxon>
    </lineage>
</organism>
<sequence>MMLTPKVDLLTHEQKSPKTAFIKRYIIGLQFNNNKRLIINHNAKSKISLKLIDTYMLWAMRQKRLNKMKKQTLYLIITILLVSCNAKTEDKNNVNITEPKTQEKPKDEIKKIEQNGKSFYEWYFKNDFPNCGVIKDKNEKCLIDTIGYFKSLRKLGTISEKFINKEKQRLLSCSEFISTIDYSDYENAEAYDYDQYCGDFYYMYWIKSQEPPSSFSVKNVKKINNNLATLDIYENYGEKDEPLSKIFLEKEGTIWKIIEIKFIVREESKAEKILIYRKWRNTMVTLHISNGGLAFEYHGQCMYFYPIKKINENEFEMIWSNDMDCSFDNGTRNTFNLKNFPTIGKPFAKFKLKNDILYAEYYYKDWVKKYTEQVAENVFTSKYFIKNE</sequence>
<dbReference type="Proteomes" id="UP000641454">
    <property type="component" value="Unassembled WGS sequence"/>
</dbReference>
<evidence type="ECO:0000313" key="1">
    <source>
        <dbReference type="EMBL" id="MBC5844596.1"/>
    </source>
</evidence>
<name>A0A923MZI3_9FLAO</name>
<dbReference type="AlphaFoldDB" id="A0A923MZI3"/>
<dbReference type="RefSeq" id="WP_187018261.1">
    <property type="nucleotide sequence ID" value="NZ_JACRUK010000018.1"/>
</dbReference>
<evidence type="ECO:0000313" key="2">
    <source>
        <dbReference type="Proteomes" id="UP000641454"/>
    </source>
</evidence>
<comment type="caution">
    <text evidence="1">The sequence shown here is derived from an EMBL/GenBank/DDBJ whole genome shotgun (WGS) entry which is preliminary data.</text>
</comment>
<reference evidence="1 2" key="1">
    <citation type="submission" date="2020-08" db="EMBL/GenBank/DDBJ databases">
        <title>Description of novel Flavobacterium F-392 isolate.</title>
        <authorList>
            <person name="Saticioglu I.B."/>
            <person name="Duman M."/>
            <person name="Altun S."/>
        </authorList>
    </citation>
    <scope>NUCLEOTIDE SEQUENCE [LARGE SCALE GENOMIC DNA]</scope>
    <source>
        <strain evidence="1 2">F-392</strain>
    </source>
</reference>
<accession>A0A923MZI3</accession>